<keyword evidence="3" id="KW-1185">Reference proteome</keyword>
<protein>
    <submittedName>
        <fullName evidence="2">Uncharacterized protein</fullName>
    </submittedName>
</protein>
<dbReference type="AlphaFoldDB" id="A0A6A3CBF0"/>
<dbReference type="Proteomes" id="UP000436088">
    <property type="component" value="Unassembled WGS sequence"/>
</dbReference>
<comment type="caution">
    <text evidence="2">The sequence shown here is derived from an EMBL/GenBank/DDBJ whole genome shotgun (WGS) entry which is preliminary data.</text>
</comment>
<dbReference type="EMBL" id="VEPZ02000360">
    <property type="protein sequence ID" value="KAE8726483.1"/>
    <property type="molecule type" value="Genomic_DNA"/>
</dbReference>
<evidence type="ECO:0000256" key="1">
    <source>
        <dbReference type="ARBA" id="ARBA00023277"/>
    </source>
</evidence>
<dbReference type="Pfam" id="PF05691">
    <property type="entry name" value="Raffinose_syn"/>
    <property type="match status" value="1"/>
</dbReference>
<reference evidence="2" key="1">
    <citation type="submission" date="2019-09" db="EMBL/GenBank/DDBJ databases">
        <title>Draft genome information of white flower Hibiscus syriacus.</title>
        <authorList>
            <person name="Kim Y.-M."/>
        </authorList>
    </citation>
    <scope>NUCLEOTIDE SEQUENCE [LARGE SCALE GENOMIC DNA]</scope>
    <source>
        <strain evidence="2">YM2019G1</strain>
    </source>
</reference>
<evidence type="ECO:0000313" key="2">
    <source>
        <dbReference type="EMBL" id="KAE8726483.1"/>
    </source>
</evidence>
<organism evidence="2 3">
    <name type="scientific">Hibiscus syriacus</name>
    <name type="common">Rose of Sharon</name>
    <dbReference type="NCBI Taxonomy" id="106335"/>
    <lineage>
        <taxon>Eukaryota</taxon>
        <taxon>Viridiplantae</taxon>
        <taxon>Streptophyta</taxon>
        <taxon>Embryophyta</taxon>
        <taxon>Tracheophyta</taxon>
        <taxon>Spermatophyta</taxon>
        <taxon>Magnoliopsida</taxon>
        <taxon>eudicotyledons</taxon>
        <taxon>Gunneridae</taxon>
        <taxon>Pentapetalae</taxon>
        <taxon>rosids</taxon>
        <taxon>malvids</taxon>
        <taxon>Malvales</taxon>
        <taxon>Malvaceae</taxon>
        <taxon>Malvoideae</taxon>
        <taxon>Hibiscus</taxon>
    </lineage>
</organism>
<name>A0A6A3CBF0_HIBSY</name>
<sequence length="115" mass="12416">MSNLPEAVAKENEATREVVRLPKGASLPVTLKHIINNISFAPIGLLDMFNSSGAMDQYEVQTSAEKSQFFDGEVSSELTSSLSNNWCPTTRISLESGVVGGSVLTHHTSVEVQHI</sequence>
<proteinExistence type="predicted"/>
<gene>
    <name evidence="2" type="ORF">F3Y22_tig00006753pilonHSYRG00133</name>
</gene>
<keyword evidence="1" id="KW-0119">Carbohydrate metabolism</keyword>
<evidence type="ECO:0000313" key="3">
    <source>
        <dbReference type="Proteomes" id="UP000436088"/>
    </source>
</evidence>
<dbReference type="InterPro" id="IPR008811">
    <property type="entry name" value="Glycosyl_hydrolases_36"/>
</dbReference>
<accession>A0A6A3CBF0</accession>